<dbReference type="SMART" id="SM00345">
    <property type="entry name" value="HTH_GNTR"/>
    <property type="match status" value="1"/>
</dbReference>
<dbReference type="InterPro" id="IPR036390">
    <property type="entry name" value="WH_DNA-bd_sf"/>
</dbReference>
<keyword evidence="6" id="KW-1185">Reference proteome</keyword>
<gene>
    <name evidence="5" type="ORF">GCM10009787_11180</name>
</gene>
<evidence type="ECO:0000256" key="3">
    <source>
        <dbReference type="ARBA" id="ARBA00023163"/>
    </source>
</evidence>
<comment type="caution">
    <text evidence="5">The sequence shown here is derived from an EMBL/GenBank/DDBJ whole genome shotgun (WGS) entry which is preliminary data.</text>
</comment>
<dbReference type="Proteomes" id="UP001501391">
    <property type="component" value="Unassembled WGS sequence"/>
</dbReference>
<dbReference type="PANTHER" id="PTHR44846:SF1">
    <property type="entry name" value="MANNOSYL-D-GLYCERATE TRANSPORT_METABOLISM SYSTEM REPRESSOR MNGR-RELATED"/>
    <property type="match status" value="1"/>
</dbReference>
<dbReference type="InterPro" id="IPR036388">
    <property type="entry name" value="WH-like_DNA-bd_sf"/>
</dbReference>
<dbReference type="InterPro" id="IPR000524">
    <property type="entry name" value="Tscrpt_reg_HTH_GntR"/>
</dbReference>
<reference evidence="5 6" key="1">
    <citation type="journal article" date="2019" name="Int. J. Syst. Evol. Microbiol.">
        <title>The Global Catalogue of Microorganisms (GCM) 10K type strain sequencing project: providing services to taxonomists for standard genome sequencing and annotation.</title>
        <authorList>
            <consortium name="The Broad Institute Genomics Platform"/>
            <consortium name="The Broad Institute Genome Sequencing Center for Infectious Disease"/>
            <person name="Wu L."/>
            <person name="Ma J."/>
        </authorList>
    </citation>
    <scope>NUCLEOTIDE SEQUENCE [LARGE SCALE GENOMIC DNA]</scope>
    <source>
        <strain evidence="5 6">JCM 14924</strain>
    </source>
</reference>
<dbReference type="InterPro" id="IPR050679">
    <property type="entry name" value="Bact_HTH_transcr_reg"/>
</dbReference>
<dbReference type="PROSITE" id="PS50949">
    <property type="entry name" value="HTH_GNTR"/>
    <property type="match status" value="1"/>
</dbReference>
<dbReference type="Gene3D" id="1.10.10.10">
    <property type="entry name" value="Winged helix-like DNA-binding domain superfamily/Winged helix DNA-binding domain"/>
    <property type="match status" value="1"/>
</dbReference>
<evidence type="ECO:0000313" key="5">
    <source>
        <dbReference type="EMBL" id="GAA2192667.1"/>
    </source>
</evidence>
<dbReference type="EMBL" id="BAAAOQ010000003">
    <property type="protein sequence ID" value="GAA2192667.1"/>
    <property type="molecule type" value="Genomic_DNA"/>
</dbReference>
<accession>A0ABN3BCZ3</accession>
<evidence type="ECO:0000256" key="2">
    <source>
        <dbReference type="ARBA" id="ARBA00023125"/>
    </source>
</evidence>
<dbReference type="Pfam" id="PF00392">
    <property type="entry name" value="GntR"/>
    <property type="match status" value="1"/>
</dbReference>
<keyword evidence="2" id="KW-0238">DNA-binding</keyword>
<organism evidence="5 6">
    <name type="scientific">Streptomyces bangladeshensis</name>
    <dbReference type="NCBI Taxonomy" id="295352"/>
    <lineage>
        <taxon>Bacteria</taxon>
        <taxon>Bacillati</taxon>
        <taxon>Actinomycetota</taxon>
        <taxon>Actinomycetes</taxon>
        <taxon>Kitasatosporales</taxon>
        <taxon>Streptomycetaceae</taxon>
        <taxon>Streptomyces</taxon>
    </lineage>
</organism>
<proteinExistence type="predicted"/>
<feature type="domain" description="HTH gntR-type" evidence="4">
    <location>
        <begin position="25"/>
        <end position="93"/>
    </location>
</feature>
<dbReference type="SUPFAM" id="SSF46785">
    <property type="entry name" value="Winged helix' DNA-binding domain"/>
    <property type="match status" value="1"/>
</dbReference>
<evidence type="ECO:0000256" key="1">
    <source>
        <dbReference type="ARBA" id="ARBA00023015"/>
    </source>
</evidence>
<sequence length="96" mass="10613">MGRSVPPYVRTMGDQEPVVDPRRPVYVWRQVADWIAARIDSGELQPGARLEGERELAEQVGVAVGTVRRAVEDLRERGLVVTLPAKGTFVADRSNS</sequence>
<name>A0ABN3BCZ3_9ACTN</name>
<keyword evidence="1" id="KW-0805">Transcription regulation</keyword>
<keyword evidence="3" id="KW-0804">Transcription</keyword>
<evidence type="ECO:0000313" key="6">
    <source>
        <dbReference type="Proteomes" id="UP001501391"/>
    </source>
</evidence>
<protein>
    <recommendedName>
        <fullName evidence="4">HTH gntR-type domain-containing protein</fullName>
    </recommendedName>
</protein>
<dbReference type="CDD" id="cd07377">
    <property type="entry name" value="WHTH_GntR"/>
    <property type="match status" value="1"/>
</dbReference>
<evidence type="ECO:0000259" key="4">
    <source>
        <dbReference type="PROSITE" id="PS50949"/>
    </source>
</evidence>
<dbReference type="PANTHER" id="PTHR44846">
    <property type="entry name" value="MANNOSYL-D-GLYCERATE TRANSPORT/METABOLISM SYSTEM REPRESSOR MNGR-RELATED"/>
    <property type="match status" value="1"/>
</dbReference>